<gene>
    <name evidence="2" type="ORF">M0813_07189</name>
</gene>
<comment type="caution">
    <text evidence="2">The sequence shown here is derived from an EMBL/GenBank/DDBJ whole genome shotgun (WGS) entry which is preliminary data.</text>
</comment>
<dbReference type="InterPro" id="IPR050365">
    <property type="entry name" value="TIM50"/>
</dbReference>
<dbReference type="PROSITE" id="PS50969">
    <property type="entry name" value="FCP1"/>
    <property type="match status" value="1"/>
</dbReference>
<dbReference type="Proteomes" id="UP001150062">
    <property type="component" value="Unassembled WGS sequence"/>
</dbReference>
<protein>
    <submittedName>
        <fullName evidence="2">Nli interacting factor-like phosphatase family protein</fullName>
    </submittedName>
</protein>
<dbReference type="PANTHER" id="PTHR12210">
    <property type="entry name" value="DULLARD PROTEIN PHOSPHATASE"/>
    <property type="match status" value="1"/>
</dbReference>
<dbReference type="InterPro" id="IPR004274">
    <property type="entry name" value="FCP1_dom"/>
</dbReference>
<dbReference type="CDD" id="cd07521">
    <property type="entry name" value="HAD_FCP1-like"/>
    <property type="match status" value="1"/>
</dbReference>
<proteinExistence type="predicted"/>
<sequence>MIKQFSELFPTQVQPLPKHRRTFGDLKNTNNRTTKPIVNHQKITQKSHEKHLNLPKFVSFFQKIPRPHLNCQPKALRTLPQQTTENKGKPTLVLDLDKTLIYSAITKFDGYDFAYKFGPTEQRQLLVYVQKRPFVDDFLKRCSEMFEIVVFTASLKRYAEPIIDQLDPEKKYIQHRLYRGMCLDLFGNYIKDLSRINRNLNSTVIIDDAPVSYCLHPQNGIHIKPFLGFDKADKELVRVFNTLSLISKEPNLVLALNNLSNHDKTIEKKYQLPKDLFRKPTKKSIKRTKSFPYQVMKNKIIY</sequence>
<dbReference type="NCBIfam" id="TIGR02251">
    <property type="entry name" value="HIF-SF_euk"/>
    <property type="match status" value="1"/>
</dbReference>
<dbReference type="EMBL" id="JAOAOG010000315">
    <property type="protein sequence ID" value="KAJ6229968.1"/>
    <property type="molecule type" value="Genomic_DNA"/>
</dbReference>
<dbReference type="SMART" id="SM00577">
    <property type="entry name" value="CPDc"/>
    <property type="match status" value="1"/>
</dbReference>
<dbReference type="InterPro" id="IPR023214">
    <property type="entry name" value="HAD_sf"/>
</dbReference>
<dbReference type="SUPFAM" id="SSF56784">
    <property type="entry name" value="HAD-like"/>
    <property type="match status" value="1"/>
</dbReference>
<name>A0ABQ8XEB1_9EUKA</name>
<evidence type="ECO:0000259" key="1">
    <source>
        <dbReference type="PROSITE" id="PS50969"/>
    </source>
</evidence>
<dbReference type="InterPro" id="IPR036412">
    <property type="entry name" value="HAD-like_sf"/>
</dbReference>
<reference evidence="2" key="1">
    <citation type="submission" date="2022-08" db="EMBL/GenBank/DDBJ databases">
        <title>Novel sulfate-reducing endosymbionts in the free-living metamonad Anaeramoeba.</title>
        <authorList>
            <person name="Jerlstrom-Hultqvist J."/>
            <person name="Cepicka I."/>
            <person name="Gallot-Lavallee L."/>
            <person name="Salas-Leiva D."/>
            <person name="Curtis B.A."/>
            <person name="Zahonova K."/>
            <person name="Pipaliya S."/>
            <person name="Dacks J."/>
            <person name="Roger A.J."/>
        </authorList>
    </citation>
    <scope>NUCLEOTIDE SEQUENCE</scope>
    <source>
        <strain evidence="2">Schooner1</strain>
    </source>
</reference>
<dbReference type="Pfam" id="PF03031">
    <property type="entry name" value="NIF"/>
    <property type="match status" value="1"/>
</dbReference>
<evidence type="ECO:0000313" key="3">
    <source>
        <dbReference type="Proteomes" id="UP001150062"/>
    </source>
</evidence>
<accession>A0ABQ8XEB1</accession>
<organism evidence="2 3">
    <name type="scientific">Anaeramoeba flamelloides</name>
    <dbReference type="NCBI Taxonomy" id="1746091"/>
    <lineage>
        <taxon>Eukaryota</taxon>
        <taxon>Metamonada</taxon>
        <taxon>Anaeramoebidae</taxon>
        <taxon>Anaeramoeba</taxon>
    </lineage>
</organism>
<keyword evidence="3" id="KW-1185">Reference proteome</keyword>
<dbReference type="InterPro" id="IPR011948">
    <property type="entry name" value="Dullard_phosphatase"/>
</dbReference>
<dbReference type="Gene3D" id="3.40.50.1000">
    <property type="entry name" value="HAD superfamily/HAD-like"/>
    <property type="match status" value="1"/>
</dbReference>
<feature type="domain" description="FCP1 homology" evidence="1">
    <location>
        <begin position="85"/>
        <end position="246"/>
    </location>
</feature>
<evidence type="ECO:0000313" key="2">
    <source>
        <dbReference type="EMBL" id="KAJ6229968.1"/>
    </source>
</evidence>